<evidence type="ECO:0000313" key="2">
    <source>
        <dbReference type="EMBL" id="GFP12839.1"/>
    </source>
</evidence>
<gene>
    <name evidence="1" type="ORF">BC335_1501</name>
    <name evidence="3" type="ORF">IMAU50013_01976</name>
    <name evidence="2" type="ORF">LHEJCM1062_07110</name>
</gene>
<dbReference type="EMBL" id="WCGB01000069">
    <property type="protein sequence ID" value="NRN92410.1"/>
    <property type="molecule type" value="Genomic_DNA"/>
</dbReference>
<dbReference type="AlphaFoldDB" id="A0A386RFC6"/>
<evidence type="ECO:0000313" key="1">
    <source>
        <dbReference type="EMBL" id="AYE61923.1"/>
    </source>
</evidence>
<evidence type="ECO:0000313" key="3">
    <source>
        <dbReference type="EMBL" id="NRN92410.1"/>
    </source>
</evidence>
<sequence>MKIITLTDLRKDLFKIIMAKKEYHHLKELEYLEKTGTLNTIMKRINNSTDDDFVEL</sequence>
<dbReference type="EMBL" id="BLYV01000150">
    <property type="protein sequence ID" value="GFP12839.1"/>
    <property type="molecule type" value="Genomic_DNA"/>
</dbReference>
<dbReference type="Proteomes" id="UP000267794">
    <property type="component" value="Chromosome"/>
</dbReference>
<protein>
    <submittedName>
        <fullName evidence="1">Uncharacterized protein</fullName>
    </submittedName>
</protein>
<dbReference type="RefSeq" id="WP_003628042.1">
    <property type="nucleotide sequence ID" value="NZ_AP023028.1"/>
</dbReference>
<dbReference type="Proteomes" id="UP000630086">
    <property type="component" value="Unassembled WGS sequence"/>
</dbReference>
<organism evidence="1 4">
    <name type="scientific">Lactobacillus helveticus</name>
    <name type="common">Lactobacillus suntoryeus</name>
    <dbReference type="NCBI Taxonomy" id="1587"/>
    <lineage>
        <taxon>Bacteria</taxon>
        <taxon>Bacillati</taxon>
        <taxon>Bacillota</taxon>
        <taxon>Bacilli</taxon>
        <taxon>Lactobacillales</taxon>
        <taxon>Lactobacillaceae</taxon>
        <taxon>Lactobacillus</taxon>
    </lineage>
</organism>
<name>A0A386RFC6_LACHE</name>
<reference evidence="1 4" key="1">
    <citation type="submission" date="2016-10" db="EMBL/GenBank/DDBJ databases">
        <title>Complete genomic sequencing of Lactobacillus helveticus LH99 and comparative genome analysis.</title>
        <authorList>
            <person name="Li N."/>
            <person name="You C."/>
            <person name="Liu Z."/>
        </authorList>
    </citation>
    <scope>NUCLEOTIDE SEQUENCE [LARGE SCALE GENOMIC DNA]</scope>
    <source>
        <strain evidence="1 4">LH99</strain>
    </source>
</reference>
<dbReference type="Proteomes" id="UP000601587">
    <property type="component" value="Unassembled WGS sequence"/>
</dbReference>
<evidence type="ECO:0000313" key="4">
    <source>
        <dbReference type="Proteomes" id="UP000267794"/>
    </source>
</evidence>
<reference evidence="2" key="3">
    <citation type="submission" date="2020-07" db="EMBL/GenBank/DDBJ databases">
        <title>Draft genome sequence of Lactobacillus helveticus strain JCM 1062.</title>
        <authorList>
            <person name="Endo A."/>
            <person name="Maeno S."/>
            <person name="Kido Y."/>
        </authorList>
    </citation>
    <scope>NUCLEOTIDE SEQUENCE</scope>
    <source>
        <strain evidence="2">JCM 1062</strain>
    </source>
</reference>
<proteinExistence type="predicted"/>
<dbReference type="EMBL" id="CP017982">
    <property type="protein sequence ID" value="AYE61923.1"/>
    <property type="molecule type" value="Genomic_DNA"/>
</dbReference>
<reference evidence="3" key="2">
    <citation type="submission" date="2019-09" db="EMBL/GenBank/DDBJ databases">
        <title>Comparative genomic analysis of Lactobacillus helveticus.</title>
        <authorList>
            <person name="Zhang H."/>
            <person name="Chen Y."/>
            <person name="Zhong Z."/>
        </authorList>
    </citation>
    <scope>NUCLEOTIDE SEQUENCE</scope>
    <source>
        <strain evidence="3">IMAU50013</strain>
    </source>
</reference>
<accession>A0A386RFC6</accession>